<dbReference type="Proteomes" id="UP000228920">
    <property type="component" value="Unassembled WGS sequence"/>
</dbReference>
<dbReference type="AlphaFoldDB" id="A0A2M7TKV3"/>
<accession>A0A2M7TKV3</accession>
<organism evidence="1 2">
    <name type="scientific">candidate division WWE3 bacterium CG_4_10_14_0_2_um_filter_41_14</name>
    <dbReference type="NCBI Taxonomy" id="1975072"/>
    <lineage>
        <taxon>Bacteria</taxon>
        <taxon>Katanobacteria</taxon>
    </lineage>
</organism>
<protein>
    <recommendedName>
        <fullName evidence="3">AB hydrolase-1 domain-containing protein</fullName>
    </recommendedName>
</protein>
<dbReference type="Gene3D" id="3.40.50.1820">
    <property type="entry name" value="alpha/beta hydrolase"/>
    <property type="match status" value="1"/>
</dbReference>
<dbReference type="InterPro" id="IPR029058">
    <property type="entry name" value="AB_hydrolase_fold"/>
</dbReference>
<name>A0A2M7TKV3_UNCKA</name>
<proteinExistence type="predicted"/>
<dbReference type="EMBL" id="PFNL01000068">
    <property type="protein sequence ID" value="PIZ47024.1"/>
    <property type="molecule type" value="Genomic_DNA"/>
</dbReference>
<evidence type="ECO:0000313" key="1">
    <source>
        <dbReference type="EMBL" id="PIZ47024.1"/>
    </source>
</evidence>
<evidence type="ECO:0000313" key="2">
    <source>
        <dbReference type="Proteomes" id="UP000228920"/>
    </source>
</evidence>
<sequence length="200" mass="22304">MSKSNNHYVLFIPGLSDRVRNIEFVTRFWKAKGLIPYMFPVGWKNQSQNIASILSNIIETAELLAKENTVSIVGTSAGGSVAFNALIERPDIIHKAVNVCGRLRSGNHSWRSLERMSKSSPAFKESVLKFERNEPYISNDFLSRMITVSARFGDELVPLDTSQVEGSTNITIPTIEHVASIGMALTVFSKPIIEFLRENS</sequence>
<dbReference type="SUPFAM" id="SSF53474">
    <property type="entry name" value="alpha/beta-Hydrolases"/>
    <property type="match status" value="1"/>
</dbReference>
<evidence type="ECO:0008006" key="3">
    <source>
        <dbReference type="Google" id="ProtNLM"/>
    </source>
</evidence>
<gene>
    <name evidence="1" type="ORF">COY32_02455</name>
</gene>
<reference evidence="2" key="1">
    <citation type="submission" date="2017-09" db="EMBL/GenBank/DDBJ databases">
        <title>Depth-based differentiation of microbial function through sediment-hosted aquifers and enrichment of novel symbionts in the deep terrestrial subsurface.</title>
        <authorList>
            <person name="Probst A.J."/>
            <person name="Ladd B."/>
            <person name="Jarett J.K."/>
            <person name="Geller-Mcgrath D.E."/>
            <person name="Sieber C.M.K."/>
            <person name="Emerson J.B."/>
            <person name="Anantharaman K."/>
            <person name="Thomas B.C."/>
            <person name="Malmstrom R."/>
            <person name="Stieglmeier M."/>
            <person name="Klingl A."/>
            <person name="Woyke T."/>
            <person name="Ryan C.M."/>
            <person name="Banfield J.F."/>
        </authorList>
    </citation>
    <scope>NUCLEOTIDE SEQUENCE [LARGE SCALE GENOMIC DNA]</scope>
</reference>
<comment type="caution">
    <text evidence="1">The sequence shown here is derived from an EMBL/GenBank/DDBJ whole genome shotgun (WGS) entry which is preliminary data.</text>
</comment>